<evidence type="ECO:0000256" key="1">
    <source>
        <dbReference type="SAM" id="MobiDB-lite"/>
    </source>
</evidence>
<feature type="compositionally biased region" description="Basic residues" evidence="1">
    <location>
        <begin position="37"/>
        <end position="69"/>
    </location>
</feature>
<protein>
    <submittedName>
        <fullName evidence="2">Uncharacterized protein</fullName>
    </submittedName>
</protein>
<dbReference type="GeneID" id="54348450"/>
<reference evidence="2" key="1">
    <citation type="journal article" date="2020" name="Stud. Mycol.">
        <title>101 Dothideomycetes genomes: a test case for predicting lifestyles and emergence of pathogens.</title>
        <authorList>
            <person name="Haridas S."/>
            <person name="Albert R."/>
            <person name="Binder M."/>
            <person name="Bloem J."/>
            <person name="Labutti K."/>
            <person name="Salamov A."/>
            <person name="Andreopoulos B."/>
            <person name="Baker S."/>
            <person name="Barry K."/>
            <person name="Bills G."/>
            <person name="Bluhm B."/>
            <person name="Cannon C."/>
            <person name="Castanera R."/>
            <person name="Culley D."/>
            <person name="Daum C."/>
            <person name="Ezra D."/>
            <person name="Gonzalez J."/>
            <person name="Henrissat B."/>
            <person name="Kuo A."/>
            <person name="Liang C."/>
            <person name="Lipzen A."/>
            <person name="Lutzoni F."/>
            <person name="Magnuson J."/>
            <person name="Mondo S."/>
            <person name="Nolan M."/>
            <person name="Ohm R."/>
            <person name="Pangilinan J."/>
            <person name="Park H.-J."/>
            <person name="Ramirez L."/>
            <person name="Alfaro M."/>
            <person name="Sun H."/>
            <person name="Tritt A."/>
            <person name="Yoshinaga Y."/>
            <person name="Zwiers L.-H."/>
            <person name="Turgeon B."/>
            <person name="Goodwin S."/>
            <person name="Spatafora J."/>
            <person name="Crous P."/>
            <person name="Grigoriev I."/>
        </authorList>
    </citation>
    <scope>NUCLEOTIDE SEQUENCE</scope>
    <source>
        <strain evidence="2">CBS 183.55</strain>
    </source>
</reference>
<evidence type="ECO:0000313" key="2">
    <source>
        <dbReference type="EMBL" id="KAF1933312.1"/>
    </source>
</evidence>
<feature type="region of interest" description="Disordered" evidence="1">
    <location>
        <begin position="37"/>
        <end position="74"/>
    </location>
</feature>
<keyword evidence="3" id="KW-1185">Reference proteome</keyword>
<evidence type="ECO:0000313" key="3">
    <source>
        <dbReference type="Proteomes" id="UP000800082"/>
    </source>
</evidence>
<dbReference type="RefSeq" id="XP_033453560.1">
    <property type="nucleotide sequence ID" value="XM_033590782.1"/>
</dbReference>
<organism evidence="2 3">
    <name type="scientific">Didymella exigua CBS 183.55</name>
    <dbReference type="NCBI Taxonomy" id="1150837"/>
    <lineage>
        <taxon>Eukaryota</taxon>
        <taxon>Fungi</taxon>
        <taxon>Dikarya</taxon>
        <taxon>Ascomycota</taxon>
        <taxon>Pezizomycotina</taxon>
        <taxon>Dothideomycetes</taxon>
        <taxon>Pleosporomycetidae</taxon>
        <taxon>Pleosporales</taxon>
        <taxon>Pleosporineae</taxon>
        <taxon>Didymellaceae</taxon>
        <taxon>Didymella</taxon>
    </lineage>
</organism>
<dbReference type="Proteomes" id="UP000800082">
    <property type="component" value="Unassembled WGS sequence"/>
</dbReference>
<name>A0A6A5RZM7_9PLEO</name>
<sequence>MKPSNNCVSILAPKQRRPLQSFAERLSKLRRRFKISMRRSRSVSVKQRRRKREPRVRLLKRLRKNKRNKSATQSNVYNYLKQASKKPHRSRLQSQQPKNSVCVVLFRL</sequence>
<gene>
    <name evidence="2" type="ORF">M421DRAFT_415655</name>
</gene>
<dbReference type="AlphaFoldDB" id="A0A6A5RZM7"/>
<accession>A0A6A5RZM7</accession>
<dbReference type="EMBL" id="ML978957">
    <property type="protein sequence ID" value="KAF1933312.1"/>
    <property type="molecule type" value="Genomic_DNA"/>
</dbReference>
<proteinExistence type="predicted"/>